<organism evidence="2 3">
    <name type="scientific">Enterococcus italicus (strain DSM 15952 / CCUG 50447 / LMG 22039 / TP 1.5)</name>
    <dbReference type="NCBI Taxonomy" id="888064"/>
    <lineage>
        <taxon>Bacteria</taxon>
        <taxon>Bacillati</taxon>
        <taxon>Bacillota</taxon>
        <taxon>Bacilli</taxon>
        <taxon>Lactobacillales</taxon>
        <taxon>Enterococcaceae</taxon>
        <taxon>Enterococcus</taxon>
    </lineage>
</organism>
<dbReference type="InterPro" id="IPR055650">
    <property type="entry name" value="DUF7226"/>
</dbReference>
<evidence type="ECO:0000313" key="3">
    <source>
        <dbReference type="Proteomes" id="UP000010296"/>
    </source>
</evidence>
<protein>
    <recommendedName>
        <fullName evidence="1">DUF7226 domain-containing protein</fullName>
    </recommendedName>
</protein>
<dbReference type="RefSeq" id="WP_007209400.1">
    <property type="nucleotide sequence ID" value="NZ_GL622294.1"/>
</dbReference>
<dbReference type="Pfam" id="PF23871">
    <property type="entry name" value="DUF7226"/>
    <property type="match status" value="1"/>
</dbReference>
<dbReference type="Proteomes" id="UP000010296">
    <property type="component" value="Unassembled WGS sequence"/>
</dbReference>
<dbReference type="EMBL" id="AEPV01000156">
    <property type="protein sequence ID" value="EFU72759.1"/>
    <property type="molecule type" value="Genomic_DNA"/>
</dbReference>
<evidence type="ECO:0000313" key="2">
    <source>
        <dbReference type="EMBL" id="EFU72759.1"/>
    </source>
</evidence>
<gene>
    <name evidence="2" type="ORF">HMPREF9088_2403</name>
</gene>
<evidence type="ECO:0000259" key="1">
    <source>
        <dbReference type="Pfam" id="PF23871"/>
    </source>
</evidence>
<reference evidence="2 3" key="1">
    <citation type="submission" date="2010-12" db="EMBL/GenBank/DDBJ databases">
        <authorList>
            <person name="Muzny D."/>
            <person name="Qin X."/>
            <person name="Deng J."/>
            <person name="Jiang H."/>
            <person name="Liu Y."/>
            <person name="Qu J."/>
            <person name="Song X.-Z."/>
            <person name="Zhang L."/>
            <person name="Thornton R."/>
            <person name="Coyle M."/>
            <person name="Francisco L."/>
            <person name="Jackson L."/>
            <person name="Javaid M."/>
            <person name="Korchina V."/>
            <person name="Kovar C."/>
            <person name="Mata R."/>
            <person name="Mathew T."/>
            <person name="Ngo R."/>
            <person name="Nguyen L."/>
            <person name="Nguyen N."/>
            <person name="Okwuonu G."/>
            <person name="Ongeri F."/>
            <person name="Pham C."/>
            <person name="Simmons D."/>
            <person name="Wilczek-Boney K."/>
            <person name="Hale W."/>
            <person name="Jakkamsetti A."/>
            <person name="Pham P."/>
            <person name="Ruth R."/>
            <person name="San Lucas F."/>
            <person name="Warren J."/>
            <person name="Zhang J."/>
            <person name="Zhao Z."/>
            <person name="Zhou C."/>
            <person name="Zhu D."/>
            <person name="Lee S."/>
            <person name="Bess C."/>
            <person name="Blankenburg K."/>
            <person name="Forbes L."/>
            <person name="Fu Q."/>
            <person name="Gubbala S."/>
            <person name="Hirani K."/>
            <person name="Jayaseelan J.C."/>
            <person name="Lara F."/>
            <person name="Munidasa M."/>
            <person name="Palculict T."/>
            <person name="Patil S."/>
            <person name="Pu L.-L."/>
            <person name="Saada N."/>
            <person name="Tang L."/>
            <person name="Weissenberger G."/>
            <person name="Zhu Y."/>
            <person name="Hemphill L."/>
            <person name="Shang Y."/>
            <person name="Youmans B."/>
            <person name="Ayvaz T."/>
            <person name="Ross M."/>
            <person name="Santibanez J."/>
            <person name="Aqrawi P."/>
            <person name="Gross S."/>
            <person name="Joshi V."/>
            <person name="Fowler G."/>
            <person name="Nazareth L."/>
            <person name="Reid J."/>
            <person name="Worley K."/>
            <person name="Petrosino J."/>
            <person name="Highlander S."/>
            <person name="Gibbs R."/>
        </authorList>
    </citation>
    <scope>NUCLEOTIDE SEQUENCE [LARGE SCALE GENOMIC DNA]</scope>
    <source>
        <strain evidence="3">DSM 15952 / CCUG 50447 / LMG 22039 / TP 1.5</strain>
    </source>
</reference>
<dbReference type="HOGENOM" id="CLU_2648926_0_0_9"/>
<sequence length="76" mass="8752">MHNSNERNALIISKILSHKPFKLAFDSTLKNGGEYDRKYISKVLLDNVKSINSISTANRRMQTVVAWLNWIFSVVE</sequence>
<accession>E6LJ63</accession>
<name>E6LJ63_ENTI1</name>
<dbReference type="AlphaFoldDB" id="E6LJ63"/>
<keyword evidence="3" id="KW-1185">Reference proteome</keyword>
<feature type="domain" description="DUF7226" evidence="1">
    <location>
        <begin position="3"/>
        <end position="75"/>
    </location>
</feature>
<proteinExistence type="predicted"/>
<comment type="caution">
    <text evidence="2">The sequence shown here is derived from an EMBL/GenBank/DDBJ whole genome shotgun (WGS) entry which is preliminary data.</text>
</comment>